<dbReference type="InterPro" id="IPR008195">
    <property type="entry name" value="Ribosomal_eL34"/>
</dbReference>
<dbReference type="PRINTS" id="PR01250">
    <property type="entry name" value="RIBOSOMALL34"/>
</dbReference>
<protein>
    <submittedName>
        <fullName evidence="4">Ribosomal protein RPL34</fullName>
    </submittedName>
</protein>
<comment type="caution">
    <text evidence="4">The sequence shown here is derived from an EMBL/GenBank/DDBJ whole genome shotgun (WGS) entry which is preliminary data.</text>
</comment>
<proteinExistence type="inferred from homology"/>
<dbReference type="InterPro" id="IPR047868">
    <property type="entry name" value="Ribosomal_L34e_arc-type"/>
</dbReference>
<accession>A0ABQ7J5K8</accession>
<evidence type="ECO:0000313" key="5">
    <source>
        <dbReference type="Proteomes" id="UP000823046"/>
    </source>
</evidence>
<evidence type="ECO:0000256" key="1">
    <source>
        <dbReference type="ARBA" id="ARBA00009875"/>
    </source>
</evidence>
<name>A0ABQ7J5K8_9APIC</name>
<dbReference type="Pfam" id="PF01199">
    <property type="entry name" value="Ribosomal_L34e"/>
    <property type="match status" value="1"/>
</dbReference>
<dbReference type="InterPro" id="IPR038562">
    <property type="entry name" value="Ribosomal_eL34_C_sf"/>
</dbReference>
<dbReference type="Proteomes" id="UP000823046">
    <property type="component" value="Unassembled WGS sequence"/>
</dbReference>
<keyword evidence="5" id="KW-1185">Reference proteome</keyword>
<reference evidence="4 5" key="1">
    <citation type="journal article" date="2020" name="bioRxiv">
        <title>Metabolic contributions of an alphaproteobacterial endosymbiont in the apicomplexan Cardiosporidium cionae.</title>
        <authorList>
            <person name="Hunter E.S."/>
            <person name="Paight C.J."/>
            <person name="Lane C.E."/>
        </authorList>
    </citation>
    <scope>NUCLEOTIDE SEQUENCE [LARGE SCALE GENOMIC DNA]</scope>
    <source>
        <strain evidence="4">ESH_2018</strain>
    </source>
</reference>
<sequence>MVTRFHFRRHNAYNTRSNRVRRVATPGGKVVLHHQKKKGTRPSCGDCHIPLNGLKAARPKERPRLRKRERTVARAYGGSRCHHCVRERIIRAFLIEEQRCVKEVILEKGKQKKDEVKVEVKKAPVSKKTAKN</sequence>
<comment type="similarity">
    <text evidence="1">Belongs to the eukaryotic ribosomal protein eL34 family.</text>
</comment>
<dbReference type="HAMAP" id="MF_00349">
    <property type="entry name" value="Ribosomal_eL34"/>
    <property type="match status" value="1"/>
</dbReference>
<dbReference type="PANTHER" id="PTHR10759">
    <property type="entry name" value="60S RIBOSOMAL PROTEIN L34"/>
    <property type="match status" value="1"/>
</dbReference>
<dbReference type="Gene3D" id="6.20.340.10">
    <property type="match status" value="1"/>
</dbReference>
<keyword evidence="3" id="KW-0687">Ribonucleoprotein</keyword>
<dbReference type="Gene3D" id="6.20.370.70">
    <property type="match status" value="1"/>
</dbReference>
<evidence type="ECO:0000313" key="4">
    <source>
        <dbReference type="EMBL" id="KAF8819243.1"/>
    </source>
</evidence>
<organism evidence="4 5">
    <name type="scientific">Cardiosporidium cionae</name>
    <dbReference type="NCBI Taxonomy" id="476202"/>
    <lineage>
        <taxon>Eukaryota</taxon>
        <taxon>Sar</taxon>
        <taxon>Alveolata</taxon>
        <taxon>Apicomplexa</taxon>
        <taxon>Aconoidasida</taxon>
        <taxon>Nephromycida</taxon>
        <taxon>Cardiosporidium</taxon>
    </lineage>
</organism>
<evidence type="ECO:0000256" key="2">
    <source>
        <dbReference type="ARBA" id="ARBA00022980"/>
    </source>
</evidence>
<gene>
    <name evidence="4" type="primary">RPL34</name>
    <name evidence="4" type="ORF">IE077_001339</name>
</gene>
<keyword evidence="2 4" id="KW-0689">Ribosomal protein</keyword>
<dbReference type="EMBL" id="JADAQX010000868">
    <property type="protein sequence ID" value="KAF8819243.1"/>
    <property type="molecule type" value="Genomic_DNA"/>
</dbReference>
<evidence type="ECO:0000256" key="3">
    <source>
        <dbReference type="ARBA" id="ARBA00023274"/>
    </source>
</evidence>
<dbReference type="GO" id="GO:0005840">
    <property type="term" value="C:ribosome"/>
    <property type="evidence" value="ECO:0007669"/>
    <property type="project" value="UniProtKB-KW"/>
</dbReference>